<dbReference type="Pfam" id="PF13520">
    <property type="entry name" value="AA_permease_2"/>
    <property type="match status" value="1"/>
</dbReference>
<dbReference type="AlphaFoldDB" id="A0A1L6TFF5"/>
<dbReference type="GO" id="GO:0022857">
    <property type="term" value="F:transmembrane transporter activity"/>
    <property type="evidence" value="ECO:0007669"/>
    <property type="project" value="InterPro"/>
</dbReference>
<proteinExistence type="predicted"/>
<evidence type="ECO:0000313" key="6">
    <source>
        <dbReference type="Proteomes" id="UP000029558"/>
    </source>
</evidence>
<dbReference type="EMBL" id="CP012508">
    <property type="protein sequence ID" value="ALB24177.1"/>
    <property type="molecule type" value="Genomic_DNA"/>
</dbReference>
<name>A0A1L6TFF5_PISSA</name>
<organism evidence="5 6">
    <name type="scientific">Piscirickettsia salmonis</name>
    <dbReference type="NCBI Taxonomy" id="1238"/>
    <lineage>
        <taxon>Bacteria</taxon>
        <taxon>Pseudomonadati</taxon>
        <taxon>Pseudomonadota</taxon>
        <taxon>Gammaproteobacteria</taxon>
        <taxon>Thiotrichales</taxon>
        <taxon>Piscirickettsiaceae</taxon>
        <taxon>Piscirickettsia</taxon>
    </lineage>
</organism>
<evidence type="ECO:0000256" key="3">
    <source>
        <dbReference type="ARBA" id="ARBA00022989"/>
    </source>
</evidence>
<reference evidence="5 6" key="1">
    <citation type="journal article" date="2014" name="Genome Announc.">
        <title>Comparative Genome Analysis of Two Isolates of the Fish Pathogen Piscirickettsia salmonis from Different Hosts Reveals Major Differences in Virulence-Associated Secretion Systems.</title>
        <authorList>
            <person name="Bohle H."/>
            <person name="Henriquez P."/>
            <person name="Grothusen H."/>
            <person name="Navas E."/>
            <person name="Sandoval A."/>
            <person name="Bustamante F."/>
            <person name="Bustos P."/>
            <person name="Mancilla M."/>
        </authorList>
    </citation>
    <scope>NUCLEOTIDE SEQUENCE [LARGE SCALE GENOMIC DNA]</scope>
    <source>
        <strain evidence="6">B1-32597</strain>
    </source>
</reference>
<evidence type="ECO:0000256" key="2">
    <source>
        <dbReference type="ARBA" id="ARBA00022692"/>
    </source>
</evidence>
<accession>A0A1L6TFF5</accession>
<dbReference type="Proteomes" id="UP000029558">
    <property type="component" value="Chromosome"/>
</dbReference>
<evidence type="ECO:0000313" key="5">
    <source>
        <dbReference type="EMBL" id="ALB24177.1"/>
    </source>
</evidence>
<keyword evidence="3" id="KW-1133">Transmembrane helix</keyword>
<dbReference type="RefSeq" id="WP_027242724.1">
    <property type="nucleotide sequence ID" value="NZ_CP012508.1"/>
</dbReference>
<keyword evidence="4" id="KW-0472">Membrane</keyword>
<dbReference type="Gene3D" id="1.20.1740.10">
    <property type="entry name" value="Amino acid/polyamine transporter I"/>
    <property type="match status" value="1"/>
</dbReference>
<dbReference type="InterPro" id="IPR002293">
    <property type="entry name" value="AA/rel_permease1"/>
</dbReference>
<evidence type="ECO:0000256" key="4">
    <source>
        <dbReference type="ARBA" id="ARBA00023136"/>
    </source>
</evidence>
<dbReference type="OrthoDB" id="5616730at2"/>
<dbReference type="GO" id="GO:0016020">
    <property type="term" value="C:membrane"/>
    <property type="evidence" value="ECO:0007669"/>
    <property type="project" value="UniProtKB-SubCell"/>
</dbReference>
<sequence>MKFKRNISTLGMLFTALSGIIGSGWLFGPYFASQIAGPAAIFGWALAGILMIIIALNFTELATMYPEAGGLARFAHKSHGPIVGFTMAWVVWISSVIVAPIETLAALQYLATYVPSLMKQTGNSHKLSAMGIVFAAIVMFALCLINALGVKSAAKTNTVIVFFKFAIPLLTAIILLSHSFHTTNFTSHQFLPTGVHGVLAALPAAGIAFSFMGWSAAIQMAGEAKNPQRSLPIALIGAICIGIIIYSIIQVSFIGALPADALSHGWANLSFKGDMGPFAGLLTAIGLGAFVIMIYADAVYSPLGTVLVYTTATARVTHALASHRYVPTVLTKLSSRGVPVYALAINFIVGMCFFLPFPGWQAMAEFIVSAFIISYAIGPTALIVLRDTQPEQPRPFKLPAYKAFSMLAFYVCNMLLFWTGWYTVSKLIIIIIIGYGVYFSYFKFSKQRLDAGALFKAIWLIPYLIGVTVISYLGSYGGGHDFIHFGADFFIIALFSFIIFTLAYWCGIHGVKRSQSGTTSCQPQQV</sequence>
<dbReference type="InterPro" id="IPR052962">
    <property type="entry name" value="AA_Transporter_AGT"/>
</dbReference>
<dbReference type="PANTHER" id="PTHR47547:SF1">
    <property type="entry name" value="ASPARTATE-PROTON SYMPORTER"/>
    <property type="match status" value="1"/>
</dbReference>
<keyword evidence="2" id="KW-0812">Transmembrane</keyword>
<protein>
    <submittedName>
        <fullName evidence="5">Amino acid permease</fullName>
    </submittedName>
</protein>
<evidence type="ECO:0000256" key="1">
    <source>
        <dbReference type="ARBA" id="ARBA00004141"/>
    </source>
</evidence>
<dbReference type="PANTHER" id="PTHR47547">
    <property type="match status" value="1"/>
</dbReference>
<dbReference type="PIRSF" id="PIRSF006060">
    <property type="entry name" value="AA_transporter"/>
    <property type="match status" value="1"/>
</dbReference>
<comment type="subcellular location">
    <subcellularLocation>
        <location evidence="1">Membrane</location>
        <topology evidence="1">Multi-pass membrane protein</topology>
    </subcellularLocation>
</comment>
<gene>
    <name evidence="5" type="ORF">KU39_3004</name>
</gene>